<feature type="transmembrane region" description="Helical" evidence="1">
    <location>
        <begin position="31"/>
        <end position="53"/>
    </location>
</feature>
<feature type="transmembrane region" description="Helical" evidence="1">
    <location>
        <begin position="99"/>
        <end position="117"/>
    </location>
</feature>
<reference evidence="2" key="1">
    <citation type="journal article" date="2023" name="Int. J. Mol. Sci.">
        <title>Metagenomics Revealed a New Genus 'Candidatus Thiocaldithrix dubininis' gen. nov., sp. nov. and a New Species 'Candidatus Thiothrix putei' sp. nov. in the Family Thiotrichaceae, Some Members of Which Have Traits of Both Na+- and H+-Motive Energetics.</title>
        <authorList>
            <person name="Ravin N.V."/>
            <person name="Muntyan M.S."/>
            <person name="Smolyakov D.D."/>
            <person name="Rudenko T.S."/>
            <person name="Beletsky A.V."/>
            <person name="Mardanov A.V."/>
            <person name="Grabovich M.Y."/>
        </authorList>
    </citation>
    <scope>NUCLEOTIDE SEQUENCE</scope>
    <source>
        <strain evidence="2">GKL-01</strain>
    </source>
</reference>
<dbReference type="EMBL" id="CP124755">
    <property type="protein sequence ID" value="WGZ90851.1"/>
    <property type="molecule type" value="Genomic_DNA"/>
</dbReference>
<dbReference type="KEGG" id="tdu:QJT80_15415"/>
<keyword evidence="1" id="KW-0472">Membrane</keyword>
<reference evidence="2" key="2">
    <citation type="submission" date="2023-04" db="EMBL/GenBank/DDBJ databases">
        <authorList>
            <person name="Beletskiy A.V."/>
            <person name="Mardanov A.V."/>
            <person name="Ravin N.V."/>
        </authorList>
    </citation>
    <scope>NUCLEOTIDE SEQUENCE</scope>
    <source>
        <strain evidence="2">GKL-01</strain>
    </source>
</reference>
<evidence type="ECO:0000313" key="2">
    <source>
        <dbReference type="EMBL" id="WGZ90851.1"/>
    </source>
</evidence>
<gene>
    <name evidence="2" type="ORF">QJT80_15415</name>
</gene>
<evidence type="ECO:0000256" key="1">
    <source>
        <dbReference type="SAM" id="Phobius"/>
    </source>
</evidence>
<proteinExistence type="predicted"/>
<feature type="transmembrane region" description="Helical" evidence="1">
    <location>
        <begin position="248"/>
        <end position="270"/>
    </location>
</feature>
<protein>
    <submittedName>
        <fullName evidence="2">Uncharacterized protein</fullName>
    </submittedName>
</protein>
<accession>A0AA95H9Z1</accession>
<dbReference type="Proteomes" id="UP001300672">
    <property type="component" value="Chromosome"/>
</dbReference>
<keyword evidence="1" id="KW-0812">Transmembrane</keyword>
<organism evidence="2">
    <name type="scientific">Candidatus Thiocaldithrix dubininis</name>
    <dbReference type="NCBI Taxonomy" id="3080823"/>
    <lineage>
        <taxon>Bacteria</taxon>
        <taxon>Pseudomonadati</taxon>
        <taxon>Pseudomonadota</taxon>
        <taxon>Gammaproteobacteria</taxon>
        <taxon>Thiotrichales</taxon>
        <taxon>Thiotrichaceae</taxon>
        <taxon>Candidatus Thiocaldithrix</taxon>
    </lineage>
</organism>
<dbReference type="AlphaFoldDB" id="A0AA95H9Z1"/>
<feature type="transmembrane region" description="Helical" evidence="1">
    <location>
        <begin position="65"/>
        <end position="87"/>
    </location>
</feature>
<sequence length="457" mass="51002">MNTEIEIRKKLEWHLAKITDLKKHLAYIEGLLAMSKWLTFLLFLAFTLSLYLGDILHLQTLITSFIGSAPGFVFYLIICLMLAYVLAGIKHAAYSHMALFGRVLAIVAVVVSMGLLAEVFQSSGNQDTKARVVAENSAEFKAAVNANPLVGLNLVGNTGTLTRLQGEFAEAQSYLKSCKKTCHIQQAKVDRLNAQIAAEQAANADHASNLATLTQTALQAQTERIRHIEEKGYNPTIRSIASFTGLQIASAIVLLMLFISAQFETLHYWLSEMKARALMALDGLQAALARLEVEYFQATGVEFDGSAHEDLEPITRPAPRSRQEHKTDFGFIPQTASMAHSSVKPTLFKWQQYFTHARPHKGLGFIGFVDPDKPKALHAHVLHGHVATEPTAETIVLISPNAREGQEDKDGICPQCGARFYKVNKQHRFCCATCRDHWHNQQQPQRLRYQGIRKQRQ</sequence>
<keyword evidence="1" id="KW-1133">Transmembrane helix</keyword>
<name>A0AA95H9Z1_9GAMM</name>